<dbReference type="Pfam" id="PF01370">
    <property type="entry name" value="Epimerase"/>
    <property type="match status" value="1"/>
</dbReference>
<reference evidence="2" key="1">
    <citation type="submission" date="2021-03" db="EMBL/GenBank/DDBJ databases">
        <title>Ottowia sp. 27C isolated from the cloaca of a Giant Asian pond turtle (Heosemys grandis).</title>
        <authorList>
            <person name="Spergser J."/>
            <person name="Busse H.-J."/>
        </authorList>
    </citation>
    <scope>NUCLEOTIDE SEQUENCE</scope>
    <source>
        <strain evidence="2">27C</strain>
    </source>
</reference>
<dbReference type="Gene3D" id="3.40.50.720">
    <property type="entry name" value="NAD(P)-binding Rossmann-like Domain"/>
    <property type="match status" value="1"/>
</dbReference>
<dbReference type="InterPro" id="IPR001509">
    <property type="entry name" value="Epimerase_deHydtase"/>
</dbReference>
<evidence type="ECO:0000313" key="2">
    <source>
        <dbReference type="EMBL" id="QTD44282.1"/>
    </source>
</evidence>
<dbReference type="InterPro" id="IPR051783">
    <property type="entry name" value="NAD(P)-dependent_oxidoreduct"/>
</dbReference>
<evidence type="ECO:0000313" key="3">
    <source>
        <dbReference type="Proteomes" id="UP000663903"/>
    </source>
</evidence>
<dbReference type="AlphaFoldDB" id="A0A975H4U6"/>
<organism evidence="2 3">
    <name type="scientific">Ottowia testudinis</name>
    <dbReference type="NCBI Taxonomy" id="2816950"/>
    <lineage>
        <taxon>Bacteria</taxon>
        <taxon>Pseudomonadati</taxon>
        <taxon>Pseudomonadota</taxon>
        <taxon>Betaproteobacteria</taxon>
        <taxon>Burkholderiales</taxon>
        <taxon>Comamonadaceae</taxon>
        <taxon>Ottowia</taxon>
    </lineage>
</organism>
<proteinExistence type="predicted"/>
<dbReference type="PANTHER" id="PTHR48079">
    <property type="entry name" value="PROTEIN YEEZ"/>
    <property type="match status" value="1"/>
</dbReference>
<dbReference type="RefSeq" id="WP_208007849.1">
    <property type="nucleotide sequence ID" value="NZ_CP071796.1"/>
</dbReference>
<dbReference type="EMBL" id="CP071796">
    <property type="protein sequence ID" value="QTD44282.1"/>
    <property type="molecule type" value="Genomic_DNA"/>
</dbReference>
<dbReference type="GO" id="GO:0004029">
    <property type="term" value="F:aldehyde dehydrogenase (NAD+) activity"/>
    <property type="evidence" value="ECO:0007669"/>
    <property type="project" value="TreeGrafter"/>
</dbReference>
<gene>
    <name evidence="2" type="ORF">J1M35_14330</name>
</gene>
<dbReference type="Proteomes" id="UP000663903">
    <property type="component" value="Chromosome"/>
</dbReference>
<dbReference type="PANTHER" id="PTHR48079:SF6">
    <property type="entry name" value="NAD(P)-BINDING DOMAIN-CONTAINING PROTEIN-RELATED"/>
    <property type="match status" value="1"/>
</dbReference>
<dbReference type="InterPro" id="IPR036291">
    <property type="entry name" value="NAD(P)-bd_dom_sf"/>
</dbReference>
<keyword evidence="3" id="KW-1185">Reference proteome</keyword>
<name>A0A975H4U6_9BURK</name>
<evidence type="ECO:0000259" key="1">
    <source>
        <dbReference type="Pfam" id="PF01370"/>
    </source>
</evidence>
<dbReference type="SUPFAM" id="SSF51735">
    <property type="entry name" value="NAD(P)-binding Rossmann-fold domains"/>
    <property type="match status" value="1"/>
</dbReference>
<dbReference type="GO" id="GO:0005737">
    <property type="term" value="C:cytoplasm"/>
    <property type="evidence" value="ECO:0007669"/>
    <property type="project" value="TreeGrafter"/>
</dbReference>
<dbReference type="KEGG" id="otd:J1M35_14330"/>
<protein>
    <submittedName>
        <fullName evidence="2">NAD-dependent epimerase/dehydratase family protein</fullName>
    </submittedName>
</protein>
<sequence>MPSNQSPLGALPARFRRPRVLIVGFGDVGARAARLLTPRVRVLALTREAARAGTLRARGVTPLAGDLDDAPSLRRLAGLAARVVHLAPPPGEGEGDPRTAALLHALSRRAPPMALVYASTSGVYGDRGGAWTDETHAPRPQTARARRRVAAESAVRAFGRAVGMRTSILRIPGIYAEGREGGTPRARLERGTPVLTADDDVYTNHIHADDLARAVVAALWRGKPQRVVNACDDSQLKMGDYFDLAADLYGLPRPPRIGRGQAREQLTPTLLSFMSESRRLRNTRLKRELRLRLCHPTPATGLLTKT</sequence>
<accession>A0A975H4U6</accession>
<feature type="domain" description="NAD-dependent epimerase/dehydratase" evidence="1">
    <location>
        <begin position="21"/>
        <end position="230"/>
    </location>
</feature>